<evidence type="ECO:0000256" key="1">
    <source>
        <dbReference type="SAM" id="MobiDB-lite"/>
    </source>
</evidence>
<name>A0A3S5CNC9_9PLAT</name>
<proteinExistence type="predicted"/>
<organism evidence="2 3">
    <name type="scientific">Protopolystoma xenopodis</name>
    <dbReference type="NCBI Taxonomy" id="117903"/>
    <lineage>
        <taxon>Eukaryota</taxon>
        <taxon>Metazoa</taxon>
        <taxon>Spiralia</taxon>
        <taxon>Lophotrochozoa</taxon>
        <taxon>Platyhelminthes</taxon>
        <taxon>Monogenea</taxon>
        <taxon>Polyopisthocotylea</taxon>
        <taxon>Polystomatidea</taxon>
        <taxon>Polystomatidae</taxon>
        <taxon>Protopolystoma</taxon>
    </lineage>
</organism>
<protein>
    <submittedName>
        <fullName evidence="2">Uncharacterized protein</fullName>
    </submittedName>
</protein>
<dbReference type="Proteomes" id="UP000784294">
    <property type="component" value="Unassembled WGS sequence"/>
</dbReference>
<reference evidence="2" key="1">
    <citation type="submission" date="2018-11" db="EMBL/GenBank/DDBJ databases">
        <authorList>
            <consortium name="Pathogen Informatics"/>
        </authorList>
    </citation>
    <scope>NUCLEOTIDE SEQUENCE</scope>
</reference>
<feature type="region of interest" description="Disordered" evidence="1">
    <location>
        <begin position="41"/>
        <end position="65"/>
    </location>
</feature>
<dbReference type="EMBL" id="CAAALY010059414">
    <property type="protein sequence ID" value="VEL22981.1"/>
    <property type="molecule type" value="Genomic_DNA"/>
</dbReference>
<sequence length="65" mass="6835">MTVPVATAHFLMTQSETPLELGAQTAPNDFSLLPDLSFPPQTNLAFQLPRPESNSGQVGPGRGVG</sequence>
<evidence type="ECO:0000313" key="2">
    <source>
        <dbReference type="EMBL" id="VEL22981.1"/>
    </source>
</evidence>
<evidence type="ECO:0000313" key="3">
    <source>
        <dbReference type="Proteomes" id="UP000784294"/>
    </source>
</evidence>
<dbReference type="AlphaFoldDB" id="A0A3S5CNC9"/>
<keyword evidence="3" id="KW-1185">Reference proteome</keyword>
<gene>
    <name evidence="2" type="ORF">PXEA_LOCUS16421</name>
</gene>
<comment type="caution">
    <text evidence="2">The sequence shown here is derived from an EMBL/GenBank/DDBJ whole genome shotgun (WGS) entry which is preliminary data.</text>
</comment>
<accession>A0A3S5CNC9</accession>